<evidence type="ECO:0000313" key="2">
    <source>
        <dbReference type="EnsemblMetazoa" id="tetur14g03760.1"/>
    </source>
</evidence>
<feature type="transmembrane region" description="Helical" evidence="1">
    <location>
        <begin position="113"/>
        <end position="132"/>
    </location>
</feature>
<keyword evidence="1" id="KW-0812">Transmembrane</keyword>
<sequence length="388" mass="44260">MVESVITVGLKDGAYDLIHDKKSTSCFKQIVDTLFNYKSQYNTSYSTKMHMNGSIDVLLEPVVTIYNDSFPNVTLSLPFGSSICVVVHTIPASSQFVDADDHQPMPIMKITKYGIIIFLATICSIGYIRVLLSVHFSTQLTVAQQYPTVETLKDLDKRNISSFTTLYAICQSSVKGLPIYKEYEDKLIKETPSHELLGKSPAGEVIAFSSIESIKHMRAKFCQYYPDKRLHISKPFAHVLISLPIYSYLSPLKRKFLNKYMRTIMEMGLDRVLFRCDFTKTSKDEGEWQCSNQDSGIFSKAEPIPLVFFAVFIIDNHSVQADCWWTGCQRHDWAVKGCRQYGRIKKETRPCHAGLEYRCCSNIFHAIAESIARVGRIDRKFWLTALIN</sequence>
<reference evidence="3" key="1">
    <citation type="submission" date="2011-08" db="EMBL/GenBank/DDBJ databases">
        <authorList>
            <person name="Rombauts S."/>
        </authorList>
    </citation>
    <scope>NUCLEOTIDE SEQUENCE</scope>
    <source>
        <strain evidence="3">London</strain>
    </source>
</reference>
<accession>T1KLV1</accession>
<keyword evidence="1" id="KW-0472">Membrane</keyword>
<dbReference type="AlphaFoldDB" id="T1KLV1"/>
<evidence type="ECO:0000256" key="1">
    <source>
        <dbReference type="SAM" id="Phobius"/>
    </source>
</evidence>
<reference evidence="2" key="2">
    <citation type="submission" date="2015-06" db="UniProtKB">
        <authorList>
            <consortium name="EnsemblMetazoa"/>
        </authorList>
    </citation>
    <scope>IDENTIFICATION</scope>
</reference>
<keyword evidence="1" id="KW-1133">Transmembrane helix</keyword>
<dbReference type="Proteomes" id="UP000015104">
    <property type="component" value="Unassembled WGS sequence"/>
</dbReference>
<dbReference type="EMBL" id="CAEY01000212">
    <property type="status" value="NOT_ANNOTATED_CDS"/>
    <property type="molecule type" value="Genomic_DNA"/>
</dbReference>
<dbReference type="EnsemblMetazoa" id="tetur14g03760.1">
    <property type="protein sequence ID" value="tetur14g03760.1"/>
    <property type="gene ID" value="tetur14g03760"/>
</dbReference>
<dbReference type="HOGENOM" id="CLU_712371_0_0_1"/>
<keyword evidence="3" id="KW-1185">Reference proteome</keyword>
<organism evidence="2 3">
    <name type="scientific">Tetranychus urticae</name>
    <name type="common">Two-spotted spider mite</name>
    <dbReference type="NCBI Taxonomy" id="32264"/>
    <lineage>
        <taxon>Eukaryota</taxon>
        <taxon>Metazoa</taxon>
        <taxon>Ecdysozoa</taxon>
        <taxon>Arthropoda</taxon>
        <taxon>Chelicerata</taxon>
        <taxon>Arachnida</taxon>
        <taxon>Acari</taxon>
        <taxon>Acariformes</taxon>
        <taxon>Trombidiformes</taxon>
        <taxon>Prostigmata</taxon>
        <taxon>Eleutherengona</taxon>
        <taxon>Raphignathae</taxon>
        <taxon>Tetranychoidea</taxon>
        <taxon>Tetranychidae</taxon>
        <taxon>Tetranychus</taxon>
    </lineage>
</organism>
<proteinExistence type="predicted"/>
<protein>
    <submittedName>
        <fullName evidence="2">Uncharacterized protein</fullName>
    </submittedName>
</protein>
<evidence type="ECO:0000313" key="3">
    <source>
        <dbReference type="Proteomes" id="UP000015104"/>
    </source>
</evidence>
<name>T1KLV1_TETUR</name>